<geneLocation type="plasmid" evidence="3 5">
    <name>AbAZ39_p2</name>
</geneLocation>
<accession>A0A060DMB3</accession>
<dbReference type="SUPFAM" id="SSF52402">
    <property type="entry name" value="Adenine nucleotide alpha hydrolases-like"/>
    <property type="match status" value="2"/>
</dbReference>
<dbReference type="InterPro" id="IPR006016">
    <property type="entry name" value="UspA"/>
</dbReference>
<dbReference type="CDD" id="cd00293">
    <property type="entry name" value="USP-like"/>
    <property type="match status" value="1"/>
</dbReference>
<evidence type="ECO:0000256" key="1">
    <source>
        <dbReference type="ARBA" id="ARBA00008791"/>
    </source>
</evidence>
<dbReference type="Gene3D" id="3.40.50.12370">
    <property type="match status" value="1"/>
</dbReference>
<evidence type="ECO:0000313" key="5">
    <source>
        <dbReference type="Proteomes" id="UP000027186"/>
    </source>
</evidence>
<reference evidence="3 5" key="1">
    <citation type="journal article" date="2014" name="Genome Announc.">
        <title>Complete Genome Sequence of the Model Rhizosphere Strain Azospirillum brasilense Az39, Successfully Applied in Agriculture.</title>
        <authorList>
            <person name="Rivera D."/>
            <person name="Revale S."/>
            <person name="Molina R."/>
            <person name="Gualpa J."/>
            <person name="Puente M."/>
            <person name="Maroniche G."/>
            <person name="Paris G."/>
            <person name="Baker D."/>
            <person name="Clavijo B."/>
            <person name="McLay K."/>
            <person name="Spaepen S."/>
            <person name="Perticari A."/>
            <person name="Vazquez M."/>
            <person name="Wisniewski-Dye F."/>
            <person name="Watkins C."/>
            <person name="Martinez-Abarca F."/>
            <person name="Vanderleyden J."/>
            <person name="Cassan F."/>
        </authorList>
    </citation>
    <scope>NUCLEOTIDE SEQUENCE [LARGE SCALE GENOMIC DNA]</scope>
    <source>
        <strain evidence="3 5">Az39</strain>
        <plasmid evidence="3">AbAZ39_p2</plasmid>
    </source>
</reference>
<keyword evidence="3" id="KW-0614">Plasmid</keyword>
<dbReference type="EMBL" id="VEWN01000002">
    <property type="protein sequence ID" value="KAA1057600.1"/>
    <property type="molecule type" value="Genomic_DNA"/>
</dbReference>
<dbReference type="AlphaFoldDB" id="A0A060DMB3"/>
<protein>
    <recommendedName>
        <fullName evidence="2">UspA domain-containing protein</fullName>
    </recommendedName>
</protein>
<dbReference type="Proteomes" id="UP000325333">
    <property type="component" value="Unassembled WGS sequence"/>
</dbReference>
<dbReference type="Pfam" id="PF00582">
    <property type="entry name" value="Usp"/>
    <property type="match status" value="1"/>
</dbReference>
<dbReference type="KEGG" id="abq:ABAZ39_24605"/>
<proteinExistence type="inferred from homology"/>
<evidence type="ECO:0000313" key="6">
    <source>
        <dbReference type="Proteomes" id="UP000325333"/>
    </source>
</evidence>
<gene>
    <name evidence="3" type="ORF">ABAZ39_24605</name>
    <name evidence="4" type="ORF">FH063_001768</name>
</gene>
<dbReference type="OrthoDB" id="9804721at2"/>
<name>A0A060DMB3_9PROT</name>
<dbReference type="PANTHER" id="PTHR46268:SF15">
    <property type="entry name" value="UNIVERSAL STRESS PROTEIN HP_0031"/>
    <property type="match status" value="1"/>
</dbReference>
<accession>A0A5B0L1G0</accession>
<dbReference type="Proteomes" id="UP000027186">
    <property type="component" value="Plasmid AbAZ39_p2"/>
</dbReference>
<dbReference type="RefSeq" id="WP_040136410.1">
    <property type="nucleotide sequence ID" value="NZ_CP007795.1"/>
</dbReference>
<evidence type="ECO:0000259" key="2">
    <source>
        <dbReference type="Pfam" id="PF00582"/>
    </source>
</evidence>
<feature type="domain" description="UspA" evidence="2">
    <location>
        <begin position="152"/>
        <end position="273"/>
    </location>
</feature>
<evidence type="ECO:0000313" key="4">
    <source>
        <dbReference type="EMBL" id="KAA1057600.1"/>
    </source>
</evidence>
<comment type="similarity">
    <text evidence="1">Belongs to the universal stress protein A family.</text>
</comment>
<sequence length="275" mass="29530">MSFTNLLVHVDDSDRCGERLTVALTLAQKHGATLTGLFAQSDSSGAGIVTRKAGPALTQAAQRARELFEEKAREAGVTTRWWQLSHGEYGHVIAETVICSRYVDLAVFGQHDPEDSRVPADLLEEVVLNAGRPILVVPHSGSYPQLADRPVIAWNGSREATRAVNDALPLLKQASSVLLLAFHTQPRAEGGGNVPQVDILEHLASHGVTAIQERMTIASMTPMDAVLSRASDHGADLLVMGGFGGYGGSLFPLFGRGSNTRQILRQMTLPVLLSH</sequence>
<organism evidence="3 5">
    <name type="scientific">Azospirillum argentinense</name>
    <dbReference type="NCBI Taxonomy" id="2970906"/>
    <lineage>
        <taxon>Bacteria</taxon>
        <taxon>Pseudomonadati</taxon>
        <taxon>Pseudomonadota</taxon>
        <taxon>Alphaproteobacteria</taxon>
        <taxon>Rhodospirillales</taxon>
        <taxon>Azospirillaceae</taxon>
        <taxon>Azospirillum</taxon>
    </lineage>
</organism>
<dbReference type="PANTHER" id="PTHR46268">
    <property type="entry name" value="STRESS RESPONSE PROTEIN NHAX"/>
    <property type="match status" value="1"/>
</dbReference>
<dbReference type="EMBL" id="CP007795">
    <property type="protein sequence ID" value="AIB15076.1"/>
    <property type="molecule type" value="Genomic_DNA"/>
</dbReference>
<reference evidence="4 6" key="2">
    <citation type="submission" date="2019-07" db="EMBL/GenBank/DDBJ databases">
        <title>Genome sequencing of the stress-tolerant strain Azospirillum brasilense Az19.</title>
        <authorList>
            <person name="Maroniche G.A."/>
            <person name="Garcia J.E."/>
            <person name="Pagnussat L."/>
            <person name="Amenta M."/>
            <person name="Creus C.M."/>
        </authorList>
    </citation>
    <scope>NUCLEOTIDE SEQUENCE [LARGE SCALE GENOMIC DNA]</scope>
    <source>
        <strain evidence="4 6">Az19</strain>
    </source>
</reference>
<evidence type="ECO:0000313" key="3">
    <source>
        <dbReference type="EMBL" id="AIB15076.1"/>
    </source>
</evidence>